<organism evidence="4 5">
    <name type="scientific">Sporomusa termitida</name>
    <dbReference type="NCBI Taxonomy" id="2377"/>
    <lineage>
        <taxon>Bacteria</taxon>
        <taxon>Bacillati</taxon>
        <taxon>Bacillota</taxon>
        <taxon>Negativicutes</taxon>
        <taxon>Selenomonadales</taxon>
        <taxon>Sporomusaceae</taxon>
        <taxon>Sporomusa</taxon>
    </lineage>
</organism>
<dbReference type="GO" id="GO:0016772">
    <property type="term" value="F:transferase activity, transferring phosphorus-containing groups"/>
    <property type="evidence" value="ECO:0007669"/>
    <property type="project" value="InterPro"/>
</dbReference>
<proteinExistence type="predicted"/>
<evidence type="ECO:0000259" key="3">
    <source>
        <dbReference type="Pfam" id="PF00391"/>
    </source>
</evidence>
<dbReference type="GO" id="GO:0005524">
    <property type="term" value="F:ATP binding"/>
    <property type="evidence" value="ECO:0007669"/>
    <property type="project" value="UniProtKB-KW"/>
</dbReference>
<dbReference type="InterPro" id="IPR036637">
    <property type="entry name" value="Phosphohistidine_dom_sf"/>
</dbReference>
<dbReference type="PANTHER" id="PTHR43615:SF1">
    <property type="entry name" value="PPDK_N DOMAIN-CONTAINING PROTEIN"/>
    <property type="match status" value="1"/>
</dbReference>
<keyword evidence="1" id="KW-0547">Nucleotide-binding</keyword>
<keyword evidence="4" id="KW-0436">Ligase</keyword>
<dbReference type="Proteomes" id="UP000320776">
    <property type="component" value="Chromosome"/>
</dbReference>
<dbReference type="FunFam" id="3.50.30.10:FF:000007">
    <property type="entry name" value="Phosphoenolpyruvate synthase"/>
    <property type="match status" value="1"/>
</dbReference>
<feature type="domain" description="PEP-utilising enzyme mobile" evidence="3">
    <location>
        <begin position="158"/>
        <end position="228"/>
    </location>
</feature>
<dbReference type="Gene3D" id="3.50.30.10">
    <property type="entry name" value="Phosphohistidine domain"/>
    <property type="match status" value="1"/>
</dbReference>
<dbReference type="AlphaFoldDB" id="A0A517DVZ3"/>
<evidence type="ECO:0000256" key="1">
    <source>
        <dbReference type="ARBA" id="ARBA00022741"/>
    </source>
</evidence>
<dbReference type="GO" id="GO:0016874">
    <property type="term" value="F:ligase activity"/>
    <property type="evidence" value="ECO:0007669"/>
    <property type="project" value="UniProtKB-KW"/>
</dbReference>
<sequence length="243" mass="26577">MLSARLKKIKGGAVRAKIMDKLVKTYRGLAGFREYPKYFIVAHFNLYKQAIMKEAEKLVCQGVLNQAEDVYYLSLTELEQVIRAAHADQQLIADRKEKYREYEKLTPPRVMTSEGEIINGSYGEQAAPPGALPGIPVSAGIVEGRARVILKPEQAKLDKGDILVAAFTDPGWTPFFVSASGVVTEVGGLMTHGAIVAREYGIPAVVGVQQATSLIREGQRIRVNGTKGYIELLDDLPPASPVH</sequence>
<dbReference type="SUPFAM" id="SSF52009">
    <property type="entry name" value="Phosphohistidine domain"/>
    <property type="match status" value="1"/>
</dbReference>
<dbReference type="PANTHER" id="PTHR43615">
    <property type="entry name" value="PHOSPHOENOLPYRUVATE SYNTHASE-RELATED"/>
    <property type="match status" value="1"/>
</dbReference>
<dbReference type="KEGG" id="sted:SPTER_29070"/>
<dbReference type="EMBL" id="CP036259">
    <property type="protein sequence ID" value="QDR81521.1"/>
    <property type="molecule type" value="Genomic_DNA"/>
</dbReference>
<keyword evidence="5" id="KW-1185">Reference proteome</keyword>
<name>A0A517DVZ3_9FIRM</name>
<reference evidence="4 5" key="1">
    <citation type="submission" date="2019-02" db="EMBL/GenBank/DDBJ databases">
        <title>Closed genome of Sporomusa termitida DSM 4440.</title>
        <authorList>
            <person name="Poehlein A."/>
            <person name="Daniel R."/>
        </authorList>
    </citation>
    <scope>NUCLEOTIDE SEQUENCE [LARGE SCALE GENOMIC DNA]</scope>
    <source>
        <strain evidence="4 5">DSM 4440</strain>
    </source>
</reference>
<evidence type="ECO:0000256" key="2">
    <source>
        <dbReference type="ARBA" id="ARBA00022840"/>
    </source>
</evidence>
<dbReference type="EC" id="6.4.-.-" evidence="4"/>
<keyword evidence="2" id="KW-0067">ATP-binding</keyword>
<evidence type="ECO:0000313" key="4">
    <source>
        <dbReference type="EMBL" id="QDR81521.1"/>
    </source>
</evidence>
<dbReference type="Pfam" id="PF00391">
    <property type="entry name" value="PEP-utilizers"/>
    <property type="match status" value="1"/>
</dbReference>
<protein>
    <submittedName>
        <fullName evidence="4">Prodigiosin synthesizing transferase PigC</fullName>
        <ecNumber evidence="4">6.4.-.-</ecNumber>
    </submittedName>
</protein>
<dbReference type="InterPro" id="IPR051549">
    <property type="entry name" value="PEP_Utilizing_Enz"/>
</dbReference>
<dbReference type="InterPro" id="IPR008279">
    <property type="entry name" value="PEP-util_enz_mobile_dom"/>
</dbReference>
<accession>A0A517DVZ3</accession>
<keyword evidence="4" id="KW-0808">Transferase</keyword>
<evidence type="ECO:0000313" key="5">
    <source>
        <dbReference type="Proteomes" id="UP000320776"/>
    </source>
</evidence>
<gene>
    <name evidence="4" type="primary">pigC_1</name>
    <name evidence="4" type="ORF">SPTER_29070</name>
</gene>